<dbReference type="AlphaFoldDB" id="A0AAV4JZA2"/>
<dbReference type="SUPFAM" id="SSF82549">
    <property type="entry name" value="DAK1/DegV-like"/>
    <property type="match status" value="1"/>
</dbReference>
<dbReference type="GO" id="GO:0008289">
    <property type="term" value="F:lipid binding"/>
    <property type="evidence" value="ECO:0007669"/>
    <property type="project" value="UniProtKB-KW"/>
</dbReference>
<protein>
    <submittedName>
        <fullName evidence="2">DegV domain-containing protein</fullName>
    </submittedName>
</protein>
<comment type="caution">
    <text evidence="2">The sequence shown here is derived from an EMBL/GenBank/DDBJ whole genome shotgun (WGS) entry which is preliminary data.</text>
</comment>
<dbReference type="PANTHER" id="PTHR33434">
    <property type="entry name" value="DEGV DOMAIN-CONTAINING PROTEIN DR_1986-RELATED"/>
    <property type="match status" value="1"/>
</dbReference>
<dbReference type="PROSITE" id="PS51482">
    <property type="entry name" value="DEGV"/>
    <property type="match status" value="1"/>
</dbReference>
<accession>A0AAV4JZA2</accession>
<reference evidence="2" key="2">
    <citation type="journal article" date="2014" name="Int. J. Syst. Evol. Microbiol.">
        <title>Complete genome sequence of Corynebacterium casei LMG S-19264T (=DSM 44701T), isolated from a smear-ripened cheese.</title>
        <authorList>
            <consortium name="US DOE Joint Genome Institute (JGI-PGF)"/>
            <person name="Walter F."/>
            <person name="Albersmeier A."/>
            <person name="Kalinowski J."/>
            <person name="Ruckert C."/>
        </authorList>
    </citation>
    <scope>NUCLEOTIDE SEQUENCE</scope>
    <source>
        <strain evidence="2">CGMCC 1.8885</strain>
    </source>
</reference>
<dbReference type="Pfam" id="PF02645">
    <property type="entry name" value="DegV"/>
    <property type="match status" value="1"/>
</dbReference>
<dbReference type="EMBL" id="BMMA01000001">
    <property type="protein sequence ID" value="GGI70249.1"/>
    <property type="molecule type" value="Genomic_DNA"/>
</dbReference>
<dbReference type="Proteomes" id="UP000652720">
    <property type="component" value="Unassembled WGS sequence"/>
</dbReference>
<dbReference type="EMBL" id="BMLZ01000012">
    <property type="protein sequence ID" value="GGP29564.1"/>
    <property type="molecule type" value="Genomic_DNA"/>
</dbReference>
<dbReference type="InterPro" id="IPR050270">
    <property type="entry name" value="DegV_domain_contain"/>
</dbReference>
<dbReference type="InterPro" id="IPR003797">
    <property type="entry name" value="DegV"/>
</dbReference>
<organism evidence="2 5">
    <name type="scientific">Deinococcus wulumuqiensis</name>
    <dbReference type="NCBI Taxonomy" id="980427"/>
    <lineage>
        <taxon>Bacteria</taxon>
        <taxon>Thermotogati</taxon>
        <taxon>Deinococcota</taxon>
        <taxon>Deinococci</taxon>
        <taxon>Deinococcales</taxon>
        <taxon>Deinococcaceae</taxon>
        <taxon>Deinococcus</taxon>
    </lineage>
</organism>
<keyword evidence="4" id="KW-1185">Reference proteome</keyword>
<dbReference type="Gene3D" id="3.30.1180.10">
    <property type="match status" value="1"/>
</dbReference>
<dbReference type="Gene3D" id="3.40.50.10170">
    <property type="match status" value="1"/>
</dbReference>
<name>A0AAV4JZA2_9DEIO</name>
<dbReference type="InterPro" id="IPR043168">
    <property type="entry name" value="DegV_C"/>
</dbReference>
<evidence type="ECO:0000256" key="1">
    <source>
        <dbReference type="ARBA" id="ARBA00023121"/>
    </source>
</evidence>
<evidence type="ECO:0000313" key="4">
    <source>
        <dbReference type="Proteomes" id="UP000630135"/>
    </source>
</evidence>
<dbReference type="NCBIfam" id="TIGR00762">
    <property type="entry name" value="DegV"/>
    <property type="match status" value="1"/>
</dbReference>
<dbReference type="Proteomes" id="UP000630135">
    <property type="component" value="Unassembled WGS sequence"/>
</dbReference>
<sequence length="302" mass="31733">MAGDRVGILRDGGPMLAVTTESTADILPLQLGYSGIQLLPVPLGHQGRVYSERELPPDQLVNLIRATGEPARTLPVPDEAVARTFEAALQSSRSGRLVHVASGSRFTPHHEVAARVAERFGGRVQVIDGGTVSYALGVQALHAAHLADQGADSGQIGSALSELRERTLLTFAVESLDFLRVNGRIGNVAAFIGNWLGLRPVLAVEAGEVVNKSRVRGQDAAVRTLLSATHQFQRQTGETLRLYCGHTIGGEGGAGQLQAQLQAVYGNPPAPLHPLGSGLTANVGPGTVAVLAFPRRFGLGYA</sequence>
<reference evidence="4" key="3">
    <citation type="journal article" date="2019" name="Int. J. Syst. Evol. Microbiol.">
        <title>The Global Catalogue of Microorganisms (GCM) 10K type strain sequencing project: providing services to taxonomists for standard genome sequencing and annotation.</title>
        <authorList>
            <consortium name="The Broad Institute Genomics Platform"/>
            <consortium name="The Broad Institute Genome Sequencing Center for Infectious Disease"/>
            <person name="Wu L."/>
            <person name="Ma J."/>
        </authorList>
    </citation>
    <scope>NUCLEOTIDE SEQUENCE [LARGE SCALE GENOMIC DNA]</scope>
    <source>
        <strain evidence="4">CGMCC 1.8884</strain>
    </source>
</reference>
<dbReference type="PANTHER" id="PTHR33434:SF2">
    <property type="entry name" value="FATTY ACID-BINDING PROTEIN TM_1468"/>
    <property type="match status" value="1"/>
</dbReference>
<evidence type="ECO:0000313" key="3">
    <source>
        <dbReference type="EMBL" id="GGP29564.1"/>
    </source>
</evidence>
<evidence type="ECO:0000313" key="5">
    <source>
        <dbReference type="Proteomes" id="UP000652720"/>
    </source>
</evidence>
<reference evidence="2" key="4">
    <citation type="submission" date="2023-08" db="EMBL/GenBank/DDBJ databases">
        <authorList>
            <person name="Sun Q."/>
            <person name="Zhou Y."/>
        </authorList>
    </citation>
    <scope>NUCLEOTIDE SEQUENCE</scope>
    <source>
        <strain evidence="3">CGMCC 1.8884</strain>
        <strain evidence="2">CGMCC 1.8885</strain>
    </source>
</reference>
<evidence type="ECO:0000313" key="2">
    <source>
        <dbReference type="EMBL" id="GGI70249.1"/>
    </source>
</evidence>
<reference evidence="3" key="1">
    <citation type="journal article" date="2014" name="Int. J. Syst. Evol. Microbiol.">
        <title>Complete genome of a new Firmicutes species belonging to the dominant human colonic microbiota ('Ruminococcus bicirculans') reveals two chromosomes and a selective capacity to utilize plant glucans.</title>
        <authorList>
            <consortium name="NISC Comparative Sequencing Program"/>
            <person name="Wegmann U."/>
            <person name="Louis P."/>
            <person name="Goesmann A."/>
            <person name="Henrissat B."/>
            <person name="Duncan S.H."/>
            <person name="Flint H.J."/>
        </authorList>
    </citation>
    <scope>NUCLEOTIDE SEQUENCE</scope>
    <source>
        <strain evidence="3">CGMCC 1.8884</strain>
    </source>
</reference>
<gene>
    <name evidence="3" type="ORF">GCM10008021_12150</name>
    <name evidence="2" type="ORF">GCM10010914_00430</name>
</gene>
<keyword evidence="1" id="KW-0446">Lipid-binding</keyword>
<proteinExistence type="predicted"/>